<keyword evidence="2 4" id="KW-0863">Zinc-finger</keyword>
<feature type="compositionally biased region" description="Polar residues" evidence="5">
    <location>
        <begin position="1655"/>
        <end position="1664"/>
    </location>
</feature>
<feature type="domain" description="C2HC/C3H-type" evidence="6">
    <location>
        <begin position="192"/>
        <end position="221"/>
    </location>
</feature>
<feature type="region of interest" description="Disordered" evidence="5">
    <location>
        <begin position="841"/>
        <end position="870"/>
    </location>
</feature>
<feature type="region of interest" description="Disordered" evidence="5">
    <location>
        <begin position="785"/>
        <end position="809"/>
    </location>
</feature>
<dbReference type="PROSITE" id="PS52027">
    <property type="entry name" value="ZF_C2HC_C3H"/>
    <property type="match status" value="1"/>
</dbReference>
<dbReference type="Pfam" id="PF13913">
    <property type="entry name" value="zf-C2HC_2"/>
    <property type="match status" value="2"/>
</dbReference>
<feature type="region of interest" description="Disordered" evidence="5">
    <location>
        <begin position="1269"/>
        <end position="1297"/>
    </location>
</feature>
<evidence type="ECO:0000313" key="8">
    <source>
        <dbReference type="RefSeq" id="XP_002138413.2"/>
    </source>
</evidence>
<feature type="compositionally biased region" description="Basic and acidic residues" evidence="5">
    <location>
        <begin position="841"/>
        <end position="852"/>
    </location>
</feature>
<dbReference type="Proteomes" id="UP000001819">
    <property type="component" value="Chromosome 3"/>
</dbReference>
<evidence type="ECO:0000256" key="4">
    <source>
        <dbReference type="PROSITE-ProRule" id="PRU01371"/>
    </source>
</evidence>
<feature type="compositionally biased region" description="Acidic residues" evidence="5">
    <location>
        <begin position="153"/>
        <end position="166"/>
    </location>
</feature>
<feature type="compositionally biased region" description="Basic and acidic residues" evidence="5">
    <location>
        <begin position="382"/>
        <end position="392"/>
    </location>
</feature>
<feature type="region of interest" description="Disordered" evidence="5">
    <location>
        <begin position="1217"/>
        <end position="1254"/>
    </location>
</feature>
<feature type="compositionally biased region" description="Low complexity" evidence="5">
    <location>
        <begin position="1626"/>
        <end position="1654"/>
    </location>
</feature>
<evidence type="ECO:0000256" key="5">
    <source>
        <dbReference type="SAM" id="MobiDB-lite"/>
    </source>
</evidence>
<feature type="compositionally biased region" description="Low complexity" evidence="5">
    <location>
        <begin position="295"/>
        <end position="321"/>
    </location>
</feature>
<accession>A0A6I8V4H1</accession>
<feature type="region of interest" description="Disordered" evidence="5">
    <location>
        <begin position="1585"/>
        <end position="1680"/>
    </location>
</feature>
<feature type="compositionally biased region" description="Low complexity" evidence="5">
    <location>
        <begin position="902"/>
        <end position="930"/>
    </location>
</feature>
<dbReference type="InterPro" id="IPR049899">
    <property type="entry name" value="Znf_C2HC_C3H"/>
</dbReference>
<feature type="region of interest" description="Disordered" evidence="5">
    <location>
        <begin position="1080"/>
        <end position="1146"/>
    </location>
</feature>
<dbReference type="RefSeq" id="XP_002138413.2">
    <property type="nucleotide sequence ID" value="XM_002138377.3"/>
</dbReference>
<reference evidence="7" key="1">
    <citation type="submission" date="2024-06" db="UniProtKB">
        <authorList>
            <consortium name="RefSeq"/>
        </authorList>
    </citation>
    <scope>NUCLEOTIDE SEQUENCE [LARGE SCALE GENOMIC DNA]</scope>
    <source>
        <strain evidence="7">MV2-25</strain>
    </source>
</reference>
<feature type="compositionally biased region" description="Basic residues" evidence="5">
    <location>
        <begin position="1"/>
        <end position="14"/>
    </location>
</feature>
<feature type="region of interest" description="Disordered" evidence="5">
    <location>
        <begin position="251"/>
        <end position="327"/>
    </location>
</feature>
<feature type="region of interest" description="Disordered" evidence="5">
    <location>
        <begin position="1720"/>
        <end position="1789"/>
    </location>
</feature>
<feature type="compositionally biased region" description="Polar residues" evidence="5">
    <location>
        <begin position="1420"/>
        <end position="1433"/>
    </location>
</feature>
<feature type="compositionally biased region" description="Polar residues" evidence="5">
    <location>
        <begin position="1087"/>
        <end position="1105"/>
    </location>
</feature>
<keyword evidence="3" id="KW-0862">Zinc</keyword>
<feature type="region of interest" description="Disordered" evidence="5">
    <location>
        <begin position="1"/>
        <end position="24"/>
    </location>
</feature>
<name>A0A6I8V4H1_DROPS</name>
<feature type="region of interest" description="Disordered" evidence="5">
    <location>
        <begin position="891"/>
        <end position="962"/>
    </location>
</feature>
<feature type="compositionally biased region" description="Polar residues" evidence="5">
    <location>
        <begin position="785"/>
        <end position="794"/>
    </location>
</feature>
<feature type="region of interest" description="Disordered" evidence="5">
    <location>
        <begin position="1361"/>
        <end position="1453"/>
    </location>
</feature>
<proteinExistence type="predicted"/>
<sequence>MSKKMWNKIFKSKSQKPQPLAKINKRHSRGIYEEYQQLNDLLVSEKAQLNFCNQRENENENGNGNGCGNGSINVFEQQPLKSSFNSLQLIEAQQSLPQQQQQHQQPQQQLSTFSRVRNTFSLKRNSNGSSSNSNNKGKKNLPNAKSTTFNTEAELEAPECGQEEEPSSPPPPPLTRGLPLPVPEIVAINPSDLTPCPCCSRTFNLNALRKHVVVCEKISKKRNTFDSSRQRREGTALSTYVLPKNFGLPNAEKVSGVHTPTAGSRDPVGTGSKIPTDSVGSPLPIRRNSQTDLVRSTARASVRRAGGTATGTGAAATSPAGDPNHVPARDRSLAKRIKGVASEHCPHCERNFNVKAFDRHVEWCKEKAIQATIKLANTQETSKAKERLDARKQYRPPNLKTKRSINRNKYSGNHEDLLEAGDMTAPKQSLMSLPSMTSSVHSDNPPKAKKLARPQPKNGTPAVRSKAEGSSTKVTQNTVTLCVTQDDDPPAAPAPPKERVLRAKRKPIATCDRITETMDRLRSQSSGETLQLDCVEAAPLKPVARLRKGMTNRERVDAAEKEMSLPALKFEDLNRLIKRKDPTTIVKATKMDETPQEVVKVKVRSSTSLVRQARRRIRTREHPSLELRNLEQEMTQASFPSPSSPTKKANSMQISTEDDMDCSLVPLSRRPGVAYSDYEDDSPRAEIQIKMETTTTRTVCRPKKRTGQATMEMNSSLPMRALPMPQLQQSLEALGHTMSHTKLPRLQLGSDRLQFERDVIEMENESSELEWSEENMMRRSANILERTSSPNSGEFPQVEDSDVEAESDQPVTKLPLVAKQSGSRISRCLVMLEQDEDGKMYIKEPPAKDDSHPLPSSRRGGTFKSGLSGVSVSGDKYDPFLSAKRQLEELCSPGTPPEQEEVSVPPTATLTATPSLSMTTSLTMPSSKAPPTTPKPTPASNFRRTSSLRGPRRTPLLPSRPLFATNYRPTIQRGLSDEGPISTNFLKPEEYDEMPVRAACVNDFHSPRVVRRDTSTSNRKQMLKLPVGVGAASDTTAQALPGRNVAKTDSLAVFLKYEHELEELNAKAAEVAAASQLTSKELKDKSNNLSKQNSAKNLTTSSNPGQLPPLTLTTVTPSASAPATAPPPVSVSAKENNEKRVPNNYQPIATPLRLEPISRPATATPSVHQPVSGVANTLTPIKLESIFGFGRPAAAGGGEFIDPKLINACDNLHVSSGVASDASSTPQQLSQSRSRSSSQSTITYDRRQSGEARNLLKRKMRLGRNQFLYDASPEDGDASSGCSADDEANRSSMEYDEQCWQQQQKQLLANPLPLVMPMGNMPTFDDFDFEEFLSSFENENDDEQFPLFKDCREFLLNRTTSRQRSFQKATSTPQQTTTATLRPATTSSILQPKSQPTKDPHTHRSNSNSSNSKGGEKLQMQMQRQQSNASSGSSHDEKMQQMPVQMVGKRPVEDQQKREIFISIETETNAHGRSPISPDSLRHMVGNSQTPIDVLHIENGNEPEHARFRKISDTEDAYVDAQGGPDDRASQLAGNANRLALLSSDSVQVNNAKNLIQQMQSEFRQLGEDAGASIRTLFIRRPEEQGTARELDPEPVQQLQQQEQHQLKASSPLTPSASADSDELSSLDGYPMSSSHSSRRGASSKLSSDSAYGSTNSPYSLSRQRSGDLQPGTPRNQNLLRPHTASAKLPSAMTDVSTQAHTAYGTLKARQRLYGGGGAINSIGNGNTDGAESSSGSEHSLTMSTQQPQEQQKHNRPDSNYNYQQQQQQVQSQPVYNNNNNNGQASLTPTASQHSLLSCNSASSLSSSMKMSKFCHECGGRFIIEHAKFCMECGVRRMIL</sequence>
<evidence type="ECO:0000313" key="7">
    <source>
        <dbReference type="Proteomes" id="UP000001819"/>
    </source>
</evidence>
<gene>
    <name evidence="8" type="primary">LOC6898360</name>
</gene>
<evidence type="ECO:0000256" key="3">
    <source>
        <dbReference type="ARBA" id="ARBA00022833"/>
    </source>
</evidence>
<protein>
    <submittedName>
        <fullName evidence="8">Uncharacterized protein isoform X2</fullName>
    </submittedName>
</protein>
<reference evidence="8" key="2">
    <citation type="submission" date="2025-08" db="UniProtKB">
        <authorList>
            <consortium name="RefSeq"/>
        </authorList>
    </citation>
    <scope>IDENTIFICATION</scope>
    <source>
        <strain evidence="8">MV-25-SWS-2005</strain>
        <tissue evidence="8">Whole body</tissue>
    </source>
</reference>
<keyword evidence="7" id="KW-1185">Reference proteome</keyword>
<feature type="compositionally biased region" description="Low complexity" evidence="5">
    <location>
        <begin position="122"/>
        <end position="135"/>
    </location>
</feature>
<evidence type="ECO:0000256" key="1">
    <source>
        <dbReference type="ARBA" id="ARBA00022723"/>
    </source>
</evidence>
<feature type="compositionally biased region" description="Low complexity" evidence="5">
    <location>
        <begin position="947"/>
        <end position="962"/>
    </location>
</feature>
<dbReference type="KEGG" id="dpo:6898360"/>
<feature type="compositionally biased region" description="Low complexity" evidence="5">
    <location>
        <begin position="1759"/>
        <end position="1782"/>
    </location>
</feature>
<feature type="compositionally biased region" description="Low complexity" evidence="5">
    <location>
        <begin position="1108"/>
        <end position="1123"/>
    </location>
</feature>
<dbReference type="GO" id="GO:0008270">
    <property type="term" value="F:zinc ion binding"/>
    <property type="evidence" value="ECO:0007669"/>
    <property type="project" value="UniProtKB-KW"/>
</dbReference>
<keyword evidence="1" id="KW-0479">Metal-binding</keyword>
<feature type="compositionally biased region" description="Polar residues" evidence="5">
    <location>
        <begin position="1728"/>
        <end position="1750"/>
    </location>
</feature>
<evidence type="ECO:0000259" key="6">
    <source>
        <dbReference type="PROSITE" id="PS52027"/>
    </source>
</evidence>
<feature type="region of interest" description="Disordered" evidence="5">
    <location>
        <begin position="122"/>
        <end position="179"/>
    </location>
</feature>
<evidence type="ECO:0000256" key="2">
    <source>
        <dbReference type="ARBA" id="ARBA00022771"/>
    </source>
</evidence>
<organism evidence="7 8">
    <name type="scientific">Drosophila pseudoobscura pseudoobscura</name>
    <name type="common">Fruit fly</name>
    <dbReference type="NCBI Taxonomy" id="46245"/>
    <lineage>
        <taxon>Eukaryota</taxon>
        <taxon>Metazoa</taxon>
        <taxon>Ecdysozoa</taxon>
        <taxon>Arthropoda</taxon>
        <taxon>Hexapoda</taxon>
        <taxon>Insecta</taxon>
        <taxon>Pterygota</taxon>
        <taxon>Neoptera</taxon>
        <taxon>Endopterygota</taxon>
        <taxon>Diptera</taxon>
        <taxon>Brachycera</taxon>
        <taxon>Muscomorpha</taxon>
        <taxon>Ephydroidea</taxon>
        <taxon>Drosophilidae</taxon>
        <taxon>Drosophila</taxon>
        <taxon>Sophophora</taxon>
    </lineage>
</organism>
<feature type="compositionally biased region" description="Low complexity" evidence="5">
    <location>
        <begin position="1223"/>
        <end position="1241"/>
    </location>
</feature>
<feature type="region of interest" description="Disordered" evidence="5">
    <location>
        <begin position="380"/>
        <end position="412"/>
    </location>
</feature>
<feature type="region of interest" description="Disordered" evidence="5">
    <location>
        <begin position="434"/>
        <end position="474"/>
    </location>
</feature>
<feature type="compositionally biased region" description="Acidic residues" evidence="5">
    <location>
        <begin position="797"/>
        <end position="807"/>
    </location>
</feature>
<feature type="compositionally biased region" description="Low complexity" evidence="5">
    <location>
        <begin position="1369"/>
        <end position="1388"/>
    </location>
</feature>